<evidence type="ECO:0000313" key="1">
    <source>
        <dbReference type="EMBL" id="ADH87662.1"/>
    </source>
</evidence>
<dbReference type="InterPro" id="IPR011990">
    <property type="entry name" value="TPR-like_helical_dom_sf"/>
</dbReference>
<dbReference type="AlphaFoldDB" id="D7A246"/>
<protein>
    <recommendedName>
        <fullName evidence="3">DUF924 domain-containing protein</fullName>
    </recommendedName>
</protein>
<dbReference type="STRING" id="639283.Snov_0328"/>
<reference evidence="1 2" key="1">
    <citation type="journal article" date="2012" name="Stand. Genomic Sci.">
        <title>Complete genome sequence of the facultatively chemolithoautotrophic and methylotrophic alpha Proteobacterium Starkeya novella type strain (ATCC 8093(T)).</title>
        <authorList>
            <person name="Kappler U."/>
            <person name="Davenport K."/>
            <person name="Beatson S."/>
            <person name="Lucas S."/>
            <person name="Lapidus A."/>
            <person name="Copeland A."/>
            <person name="Berry K.W."/>
            <person name="Glavina Del Rio T."/>
            <person name="Hammon N."/>
            <person name="Dalin E."/>
            <person name="Tice H."/>
            <person name="Pitluck S."/>
            <person name="Richardson P."/>
            <person name="Bruce D."/>
            <person name="Goodwin L.A."/>
            <person name="Han C."/>
            <person name="Tapia R."/>
            <person name="Detter J.C."/>
            <person name="Chang Y.J."/>
            <person name="Jeffries C.D."/>
            <person name="Land M."/>
            <person name="Hauser L."/>
            <person name="Kyrpides N.C."/>
            <person name="Goker M."/>
            <person name="Ivanova N."/>
            <person name="Klenk H.P."/>
            <person name="Woyke T."/>
        </authorList>
    </citation>
    <scope>NUCLEOTIDE SEQUENCE [LARGE SCALE GENOMIC DNA]</scope>
    <source>
        <strain evidence="2">ATCC 8093 / DSM 506 / JCM 20403 / CCM 1077 / IAM 12100 / NBRC 12443 / NCIMB 10456</strain>
    </source>
</reference>
<keyword evidence="2" id="KW-1185">Reference proteome</keyword>
<name>D7A246_ANCN5</name>
<organism evidence="1 2">
    <name type="scientific">Ancylobacter novellus (strain ATCC 8093 / DSM 506 / JCM 20403 / CCM 1077 / IAM 12100 / NBRC 12443 / NCIMB 10456)</name>
    <name type="common">Starkeya novella</name>
    <dbReference type="NCBI Taxonomy" id="639283"/>
    <lineage>
        <taxon>Bacteria</taxon>
        <taxon>Pseudomonadati</taxon>
        <taxon>Pseudomonadota</taxon>
        <taxon>Alphaproteobacteria</taxon>
        <taxon>Hyphomicrobiales</taxon>
        <taxon>Xanthobacteraceae</taxon>
        <taxon>Ancylobacter</taxon>
    </lineage>
</organism>
<dbReference type="HOGENOM" id="CLU_065010_2_0_5"/>
<dbReference type="OrthoDB" id="7593450at2"/>
<sequence length="181" mass="20245">MSLPTAAEIIAFWREAGPDKWFEKDDAFDAAIRARFLAAHEAAAAGELDGWAQTAEGSYALLLLLDQFPRNLFRNSPRAFATDEKARAVADHAVAQGFDMEFDTLERRFIYMPFMHSEALADQERCIALCEASGDEEGTMYAVIHRDIIRDFGRFPHRNPVLGRDTSEEEHAFLKAGGFAG</sequence>
<dbReference type="EMBL" id="CP002026">
    <property type="protein sequence ID" value="ADH87662.1"/>
    <property type="molecule type" value="Genomic_DNA"/>
</dbReference>
<accession>D7A246</accession>
<dbReference type="InterPro" id="IPR010323">
    <property type="entry name" value="DUF924"/>
</dbReference>
<dbReference type="Gene3D" id="1.25.40.10">
    <property type="entry name" value="Tetratricopeptide repeat domain"/>
    <property type="match status" value="1"/>
</dbReference>
<dbReference type="eggNOG" id="COG3803">
    <property type="taxonomic scope" value="Bacteria"/>
</dbReference>
<dbReference type="RefSeq" id="WP_013165167.1">
    <property type="nucleotide sequence ID" value="NC_014217.1"/>
</dbReference>
<dbReference type="KEGG" id="sno:Snov_0328"/>
<proteinExistence type="predicted"/>
<dbReference type="Gene3D" id="1.20.58.320">
    <property type="entry name" value="TPR-like"/>
    <property type="match status" value="1"/>
</dbReference>
<evidence type="ECO:0000313" key="2">
    <source>
        <dbReference type="Proteomes" id="UP000006633"/>
    </source>
</evidence>
<evidence type="ECO:0008006" key="3">
    <source>
        <dbReference type="Google" id="ProtNLM"/>
    </source>
</evidence>
<gene>
    <name evidence="1" type="ordered locus">Snov_0328</name>
</gene>
<dbReference type="Proteomes" id="UP000006633">
    <property type="component" value="Chromosome"/>
</dbReference>
<dbReference type="SUPFAM" id="SSF48452">
    <property type="entry name" value="TPR-like"/>
    <property type="match status" value="1"/>
</dbReference>
<dbReference type="Pfam" id="PF06041">
    <property type="entry name" value="DUF924"/>
    <property type="match status" value="1"/>
</dbReference>